<proteinExistence type="predicted"/>
<evidence type="ECO:0000313" key="1">
    <source>
        <dbReference type="EMBL" id="EGD48531.1"/>
    </source>
</evidence>
<dbReference type="EMBL" id="ACXX02000003">
    <property type="protein sequence ID" value="EGD48531.1"/>
    <property type="molecule type" value="Genomic_DNA"/>
</dbReference>
<protein>
    <submittedName>
        <fullName evidence="1">Uncharacterized protein</fullName>
    </submittedName>
</protein>
<evidence type="ECO:0000313" key="2">
    <source>
        <dbReference type="Proteomes" id="UP000003860"/>
    </source>
</evidence>
<dbReference type="STRING" id="588581.Cpap_2953"/>
<accession>F1TAI8</accession>
<name>F1TAI8_9FIRM</name>
<dbReference type="Proteomes" id="UP000003860">
    <property type="component" value="Unassembled WGS sequence"/>
</dbReference>
<dbReference type="RefSeq" id="WP_004617626.1">
    <property type="nucleotide sequence ID" value="NZ_ACXX02000003.1"/>
</dbReference>
<reference evidence="1" key="1">
    <citation type="submission" date="2009-07" db="EMBL/GenBank/DDBJ databases">
        <authorList>
            <consortium name="US DOE Joint Genome Institute (JGI-PGF)"/>
            <person name="Lucas S."/>
            <person name="Copeland A."/>
            <person name="Lapidus A."/>
            <person name="Glavina del Rio T."/>
            <person name="Tice H."/>
            <person name="Bruce D."/>
            <person name="Goodwin L."/>
            <person name="Pitluck S."/>
            <person name="Larimer F."/>
            <person name="Land M.L."/>
            <person name="Mouttaki H."/>
            <person name="He Z."/>
            <person name="Zhou J."/>
            <person name="Hemme C.L."/>
        </authorList>
    </citation>
    <scope>NUCLEOTIDE SEQUENCE</scope>
    <source>
        <strain evidence="1">DSM 2782</strain>
    </source>
</reference>
<dbReference type="AlphaFoldDB" id="F1TAI8"/>
<keyword evidence="2" id="KW-1185">Reference proteome</keyword>
<comment type="caution">
    <text evidence="1">The sequence shown here is derived from an EMBL/GenBank/DDBJ whole genome shotgun (WGS) entry which is preliminary data.</text>
</comment>
<gene>
    <name evidence="1" type="ORF">Cpap_2953</name>
</gene>
<sequence>MPRKTRFKQRRLYRFKIALVSVVFVLILVFGLLAVDYSKSYIYYGKPKMEIVQISPVDSDIYRITILGNYFDLNLKYLKGNVLKVRAFFITDDSVTLLLPYCYHYVGGDVLSYI</sequence>
<reference evidence="1" key="2">
    <citation type="submission" date="2011-01" db="EMBL/GenBank/DDBJ databases">
        <title>The Non-contiguous Finished genome of Clostridium papyrosolvens.</title>
        <authorList>
            <person name="Lucas S."/>
            <person name="Copeland A."/>
            <person name="Lapidus A."/>
            <person name="Cheng J.-F."/>
            <person name="Goodwin L."/>
            <person name="Pitluck S."/>
            <person name="Misra M."/>
            <person name="Chertkov O."/>
            <person name="Detter J.C."/>
            <person name="Han C."/>
            <person name="Tapia R."/>
            <person name="Land M."/>
            <person name="Hauser L."/>
            <person name="Kyrpides N."/>
            <person name="Ivanova N."/>
            <person name="Pagani I."/>
            <person name="Mouttaki H."/>
            <person name="He Z."/>
            <person name="Zhou J."/>
            <person name="Hemme C.L."/>
            <person name="Woyke T."/>
        </authorList>
    </citation>
    <scope>NUCLEOTIDE SEQUENCE [LARGE SCALE GENOMIC DNA]</scope>
    <source>
        <strain evidence="1">DSM 2782</strain>
    </source>
</reference>
<dbReference type="eggNOG" id="ENOG50340MA">
    <property type="taxonomic scope" value="Bacteria"/>
</dbReference>
<organism evidence="1 2">
    <name type="scientific">Ruminiclostridium papyrosolvens DSM 2782</name>
    <dbReference type="NCBI Taxonomy" id="588581"/>
    <lineage>
        <taxon>Bacteria</taxon>
        <taxon>Bacillati</taxon>
        <taxon>Bacillota</taxon>
        <taxon>Clostridia</taxon>
        <taxon>Eubacteriales</taxon>
        <taxon>Oscillospiraceae</taxon>
        <taxon>Ruminiclostridium</taxon>
    </lineage>
</organism>